<protein>
    <submittedName>
        <fullName evidence="1">Uncharacterized protein</fullName>
    </submittedName>
</protein>
<sequence>MFAFIFVICLLLMSKNFVTITYFILQLSSVSFLKCFALAMS</sequence>
<reference evidence="1" key="1">
    <citation type="submission" date="2018-02" db="EMBL/GenBank/DDBJ databases">
        <title>Rhizophora mucronata_Transcriptome.</title>
        <authorList>
            <person name="Meera S.P."/>
            <person name="Sreeshan A."/>
            <person name="Augustine A."/>
        </authorList>
    </citation>
    <scope>NUCLEOTIDE SEQUENCE</scope>
    <source>
        <tissue evidence="1">Leaf</tissue>
    </source>
</reference>
<organism evidence="1">
    <name type="scientific">Rhizophora mucronata</name>
    <name type="common">Asiatic mangrove</name>
    <dbReference type="NCBI Taxonomy" id="61149"/>
    <lineage>
        <taxon>Eukaryota</taxon>
        <taxon>Viridiplantae</taxon>
        <taxon>Streptophyta</taxon>
        <taxon>Embryophyta</taxon>
        <taxon>Tracheophyta</taxon>
        <taxon>Spermatophyta</taxon>
        <taxon>Magnoliopsida</taxon>
        <taxon>eudicotyledons</taxon>
        <taxon>Gunneridae</taxon>
        <taxon>Pentapetalae</taxon>
        <taxon>rosids</taxon>
        <taxon>fabids</taxon>
        <taxon>Malpighiales</taxon>
        <taxon>Rhizophoraceae</taxon>
        <taxon>Rhizophora</taxon>
    </lineage>
</organism>
<name>A0A2P2NG99_RHIMU</name>
<evidence type="ECO:0000313" key="1">
    <source>
        <dbReference type="EMBL" id="MBX41516.1"/>
    </source>
</evidence>
<dbReference type="AlphaFoldDB" id="A0A2P2NG99"/>
<proteinExistence type="predicted"/>
<dbReference type="EMBL" id="GGEC01061032">
    <property type="protein sequence ID" value="MBX41516.1"/>
    <property type="molecule type" value="Transcribed_RNA"/>
</dbReference>
<accession>A0A2P2NG99</accession>